<keyword evidence="3" id="KW-1185">Reference proteome</keyword>
<protein>
    <submittedName>
        <fullName evidence="2">DUF3307 domain-containing protein</fullName>
    </submittedName>
</protein>
<dbReference type="EMBL" id="PGTB01000112">
    <property type="protein sequence ID" value="PJE35135.1"/>
    <property type="molecule type" value="Genomic_DNA"/>
</dbReference>
<feature type="transmembrane region" description="Helical" evidence="1">
    <location>
        <begin position="47"/>
        <end position="74"/>
    </location>
</feature>
<proteinExistence type="predicted"/>
<dbReference type="Pfam" id="PF11750">
    <property type="entry name" value="DUF3307"/>
    <property type="match status" value="1"/>
</dbReference>
<comment type="caution">
    <text evidence="2">The sequence shown here is derived from an EMBL/GenBank/DDBJ whole genome shotgun (WGS) entry which is preliminary data.</text>
</comment>
<reference evidence="2 3" key="1">
    <citation type="journal article" date="2018" name="Int. J. Syst. Evol. Microbiol.">
        <title>Pseudooceanicola lipolyticus sp. nov., a marine alphaproteobacterium, reclassification of Oceanicola flagellatus as Pseudooceanicola flagellatus comb. nov. and emended description of the genus Pseudooceanicola.</title>
        <authorList>
            <person name="Huang M.-M."/>
            <person name="Guo L.-L."/>
            <person name="Wu Y.-H."/>
            <person name="Lai Q.-L."/>
            <person name="Shao Z.-Z."/>
            <person name="Wang C.-S."/>
            <person name="Wu M."/>
            <person name="Xu X.-W."/>
        </authorList>
    </citation>
    <scope>NUCLEOTIDE SEQUENCE [LARGE SCALE GENOMIC DNA]</scope>
    <source>
        <strain evidence="2 3">157</strain>
    </source>
</reference>
<feature type="transmembrane region" description="Helical" evidence="1">
    <location>
        <begin position="6"/>
        <end position="26"/>
    </location>
</feature>
<dbReference type="InterPro" id="IPR021737">
    <property type="entry name" value="Phage_phiKZ_Orf197"/>
</dbReference>
<evidence type="ECO:0000313" key="2">
    <source>
        <dbReference type="EMBL" id="PJE35135.1"/>
    </source>
</evidence>
<keyword evidence="1" id="KW-0812">Transmembrane</keyword>
<sequence length="130" mass="14602">MAPTVGNALILICFLQIKHMFADYFLQTPKMLSGRGEYLHMGRAQHAGVHVLGSALVFLLFGASPVFIAILALAEWVVHFNIDWGKARYSEVRGLDPTEAGYWRANGLDQALHHLTYLAMAWLWVEYGAR</sequence>
<keyword evidence="1" id="KW-0472">Membrane</keyword>
<dbReference type="AlphaFoldDB" id="A0A2M8IX59"/>
<keyword evidence="1" id="KW-1133">Transmembrane helix</keyword>
<evidence type="ECO:0000256" key="1">
    <source>
        <dbReference type="SAM" id="Phobius"/>
    </source>
</evidence>
<dbReference type="Proteomes" id="UP000231553">
    <property type="component" value="Unassembled WGS sequence"/>
</dbReference>
<accession>A0A2M8IX59</accession>
<gene>
    <name evidence="2" type="ORF">CVM52_18705</name>
</gene>
<organism evidence="2 3">
    <name type="scientific">Pseudooceanicola lipolyticus</name>
    <dbReference type="NCBI Taxonomy" id="2029104"/>
    <lineage>
        <taxon>Bacteria</taxon>
        <taxon>Pseudomonadati</taxon>
        <taxon>Pseudomonadota</taxon>
        <taxon>Alphaproteobacteria</taxon>
        <taxon>Rhodobacterales</taxon>
        <taxon>Paracoccaceae</taxon>
        <taxon>Pseudooceanicola</taxon>
    </lineage>
</organism>
<name>A0A2M8IX59_9RHOB</name>
<evidence type="ECO:0000313" key="3">
    <source>
        <dbReference type="Proteomes" id="UP000231553"/>
    </source>
</evidence>
<dbReference type="OrthoDB" id="558011at2"/>